<sequence>MKFKDYYKVLGVESGASQDEIKRAYRKLARKYHPDVSKEADAEERFKEVGEAYEALKDPDKRKAYDQVRQGGWQQGDEFRPPPDWQGGFQGGGFNPEDLAGFSDFFSSLFGGGFGGGRSRGPRQAPGRDSHARIEVDLETAFKGGARRISLARAVVGADGHVHQRPQDLEVRIPAGVSDGQQIRLRGQGEPGFGGGPAGDLYLEVALKPHRLFEVHGRDIHLQLPIAPWEAALGAKITVPTLAGKVTMNIPPGSSSGKRLRLKGRGLPGKSPGDQYVILKVVVPPADDERQVELYRELERAQNFDPRAGMEV</sequence>
<evidence type="ECO:0000256" key="3">
    <source>
        <dbReference type="ARBA" id="ARBA00023186"/>
    </source>
</evidence>
<dbReference type="PRINTS" id="PR00625">
    <property type="entry name" value="JDOMAIN"/>
</dbReference>
<dbReference type="Pfam" id="PF00226">
    <property type="entry name" value="DnaJ"/>
    <property type="match status" value="1"/>
</dbReference>
<dbReference type="RefSeq" id="WP_049725245.1">
    <property type="nucleotide sequence ID" value="NZ_CP012154.1"/>
</dbReference>
<dbReference type="InterPro" id="IPR008971">
    <property type="entry name" value="HSP40/DnaJ_pept-bd"/>
</dbReference>
<dbReference type="CDD" id="cd06257">
    <property type="entry name" value="DnaJ"/>
    <property type="match status" value="1"/>
</dbReference>
<proteinExistence type="predicted"/>
<dbReference type="AlphaFoldDB" id="A0A0K0XVB2"/>
<keyword evidence="2" id="KW-0238">DNA-binding</keyword>
<name>A0A0K0XVB2_9GAMM</name>
<dbReference type="InterPro" id="IPR018253">
    <property type="entry name" value="DnaJ_domain_CS"/>
</dbReference>
<dbReference type="Proteomes" id="UP000066624">
    <property type="component" value="Chromosome"/>
</dbReference>
<dbReference type="GO" id="GO:0005737">
    <property type="term" value="C:cytoplasm"/>
    <property type="evidence" value="ECO:0007669"/>
    <property type="project" value="TreeGrafter"/>
</dbReference>
<dbReference type="GO" id="GO:0051082">
    <property type="term" value="F:unfolded protein binding"/>
    <property type="evidence" value="ECO:0007669"/>
    <property type="project" value="InterPro"/>
</dbReference>
<organism evidence="4 5">
    <name type="scientific">Wenzhouxiangella marina</name>
    <dbReference type="NCBI Taxonomy" id="1579979"/>
    <lineage>
        <taxon>Bacteria</taxon>
        <taxon>Pseudomonadati</taxon>
        <taxon>Pseudomonadota</taxon>
        <taxon>Gammaproteobacteria</taxon>
        <taxon>Chromatiales</taxon>
        <taxon>Wenzhouxiangellaceae</taxon>
        <taxon>Wenzhouxiangella</taxon>
    </lineage>
</organism>
<dbReference type="InterPro" id="IPR036869">
    <property type="entry name" value="J_dom_sf"/>
</dbReference>
<dbReference type="STRING" id="1579979.WM2015_1244"/>
<keyword evidence="3" id="KW-0143">Chaperone</keyword>
<dbReference type="OrthoDB" id="9779889at2"/>
<dbReference type="GO" id="GO:0003677">
    <property type="term" value="F:DNA binding"/>
    <property type="evidence" value="ECO:0007669"/>
    <property type="project" value="UniProtKB-KW"/>
</dbReference>
<protein>
    <submittedName>
        <fullName evidence="4">DnaJ-class molecular chaperone CbpA</fullName>
    </submittedName>
</protein>
<dbReference type="PROSITE" id="PS00636">
    <property type="entry name" value="DNAJ_1"/>
    <property type="match status" value="1"/>
</dbReference>
<dbReference type="Gene3D" id="1.10.287.110">
    <property type="entry name" value="DnaJ domain"/>
    <property type="match status" value="1"/>
</dbReference>
<dbReference type="PANTHER" id="PTHR43096">
    <property type="entry name" value="DNAJ HOMOLOG 1, MITOCHONDRIAL-RELATED"/>
    <property type="match status" value="1"/>
</dbReference>
<dbReference type="InterPro" id="IPR002939">
    <property type="entry name" value="DnaJ_C"/>
</dbReference>
<dbReference type="GO" id="GO:0042026">
    <property type="term" value="P:protein refolding"/>
    <property type="evidence" value="ECO:0007669"/>
    <property type="project" value="TreeGrafter"/>
</dbReference>
<dbReference type="EMBL" id="CP012154">
    <property type="protein sequence ID" value="AKS41618.1"/>
    <property type="molecule type" value="Genomic_DNA"/>
</dbReference>
<dbReference type="Pfam" id="PF01556">
    <property type="entry name" value="DnaJ_C"/>
    <property type="match status" value="1"/>
</dbReference>
<dbReference type="PANTHER" id="PTHR43096:SF52">
    <property type="entry name" value="DNAJ HOMOLOG 1, MITOCHONDRIAL-RELATED"/>
    <property type="match status" value="1"/>
</dbReference>
<accession>A0A0K0XVB2</accession>
<dbReference type="PROSITE" id="PS50076">
    <property type="entry name" value="DNAJ_2"/>
    <property type="match status" value="1"/>
</dbReference>
<dbReference type="SMART" id="SM00271">
    <property type="entry name" value="DnaJ"/>
    <property type="match status" value="1"/>
</dbReference>
<evidence type="ECO:0000256" key="1">
    <source>
        <dbReference type="ARBA" id="ARBA00022490"/>
    </source>
</evidence>
<keyword evidence="1" id="KW-0963">Cytoplasm</keyword>
<gene>
    <name evidence="4" type="ORF">WM2015_1244</name>
</gene>
<evidence type="ECO:0000313" key="5">
    <source>
        <dbReference type="Proteomes" id="UP000066624"/>
    </source>
</evidence>
<evidence type="ECO:0000313" key="4">
    <source>
        <dbReference type="EMBL" id="AKS41618.1"/>
    </source>
</evidence>
<dbReference type="FunFam" id="2.60.260.20:FF:000008">
    <property type="entry name" value="Curved DNA-binding protein"/>
    <property type="match status" value="1"/>
</dbReference>
<dbReference type="SUPFAM" id="SSF49493">
    <property type="entry name" value="HSP40/DnaJ peptide-binding domain"/>
    <property type="match status" value="2"/>
</dbReference>
<dbReference type="FunFam" id="2.60.260.20:FF:000013">
    <property type="entry name" value="DnaJ subfamily B member 11"/>
    <property type="match status" value="1"/>
</dbReference>
<dbReference type="CDD" id="cd10747">
    <property type="entry name" value="DnaJ_C"/>
    <property type="match status" value="1"/>
</dbReference>
<dbReference type="Gene3D" id="2.60.260.20">
    <property type="entry name" value="Urease metallochaperone UreE, N-terminal domain"/>
    <property type="match status" value="2"/>
</dbReference>
<dbReference type="InterPro" id="IPR001623">
    <property type="entry name" value="DnaJ_domain"/>
</dbReference>
<dbReference type="KEGG" id="wma:WM2015_1244"/>
<dbReference type="SUPFAM" id="SSF46565">
    <property type="entry name" value="Chaperone J-domain"/>
    <property type="match status" value="1"/>
</dbReference>
<reference evidence="4 5" key="1">
    <citation type="submission" date="2015-07" db="EMBL/GenBank/DDBJ databases">
        <authorList>
            <person name="Noorani M."/>
        </authorList>
    </citation>
    <scope>NUCLEOTIDE SEQUENCE [LARGE SCALE GENOMIC DNA]</scope>
    <source>
        <strain evidence="4 5">KCTC 42284</strain>
    </source>
</reference>
<dbReference type="PATRIC" id="fig|1579979.3.peg.1275"/>
<evidence type="ECO:0000256" key="2">
    <source>
        <dbReference type="ARBA" id="ARBA00023125"/>
    </source>
</evidence>
<keyword evidence="5" id="KW-1185">Reference proteome</keyword>